<dbReference type="AlphaFoldDB" id="A0AA86VVL9"/>
<organism evidence="1 2">
    <name type="scientific">Sphenostylis stenocarpa</name>
    <dbReference type="NCBI Taxonomy" id="92480"/>
    <lineage>
        <taxon>Eukaryota</taxon>
        <taxon>Viridiplantae</taxon>
        <taxon>Streptophyta</taxon>
        <taxon>Embryophyta</taxon>
        <taxon>Tracheophyta</taxon>
        <taxon>Spermatophyta</taxon>
        <taxon>Magnoliopsida</taxon>
        <taxon>eudicotyledons</taxon>
        <taxon>Gunneridae</taxon>
        <taxon>Pentapetalae</taxon>
        <taxon>rosids</taxon>
        <taxon>fabids</taxon>
        <taxon>Fabales</taxon>
        <taxon>Fabaceae</taxon>
        <taxon>Papilionoideae</taxon>
        <taxon>50 kb inversion clade</taxon>
        <taxon>NPAAA clade</taxon>
        <taxon>indigoferoid/millettioid clade</taxon>
        <taxon>Phaseoleae</taxon>
        <taxon>Sphenostylis</taxon>
    </lineage>
</organism>
<evidence type="ECO:0000313" key="2">
    <source>
        <dbReference type="Proteomes" id="UP001189624"/>
    </source>
</evidence>
<name>A0AA86VVL9_9FABA</name>
<evidence type="ECO:0000313" key="1">
    <source>
        <dbReference type="EMBL" id="CAJ1837667.1"/>
    </source>
</evidence>
<dbReference type="Proteomes" id="UP001189624">
    <property type="component" value="Chromosome 1"/>
</dbReference>
<protein>
    <submittedName>
        <fullName evidence="1">Uncharacterized protein</fullName>
    </submittedName>
</protein>
<gene>
    <name evidence="1" type="ORF">AYBTSS11_LOCUS1571</name>
</gene>
<dbReference type="EMBL" id="OY731398">
    <property type="protein sequence ID" value="CAJ1837667.1"/>
    <property type="molecule type" value="Genomic_DNA"/>
</dbReference>
<proteinExistence type="predicted"/>
<reference evidence="1" key="1">
    <citation type="submission" date="2023-10" db="EMBL/GenBank/DDBJ databases">
        <authorList>
            <person name="Domelevo Entfellner J.-B."/>
        </authorList>
    </citation>
    <scope>NUCLEOTIDE SEQUENCE</scope>
</reference>
<keyword evidence="2" id="KW-1185">Reference proteome</keyword>
<dbReference type="Gramene" id="rna-AYBTSS11_LOCUS1571">
    <property type="protein sequence ID" value="CAJ1837667.1"/>
    <property type="gene ID" value="gene-AYBTSS11_LOCUS1571"/>
</dbReference>
<sequence length="153" mass="17290">MRLRSVNRVATVSHSAQILSFYIKPSEKRKLPRIGITTENMVQLFLRAEAKEARFCALHERDHDDDHVHGAKIFGSLRGSQNQTSSADDLSVALPCPHQKPLRHTFMCSGNHFSRFRDTLLMRPINIDIVVIYKLTDGTTVVGKSPTFTEVSE</sequence>
<accession>A0AA86VVL9</accession>